<reference evidence="3" key="1">
    <citation type="journal article" date="2023" name="Mol. Phylogenet. Evol.">
        <title>Genome-scale phylogeny and comparative genomics of the fungal order Sordariales.</title>
        <authorList>
            <person name="Hensen N."/>
            <person name="Bonometti L."/>
            <person name="Westerberg I."/>
            <person name="Brannstrom I.O."/>
            <person name="Guillou S."/>
            <person name="Cros-Aarteil S."/>
            <person name="Calhoun S."/>
            <person name="Haridas S."/>
            <person name="Kuo A."/>
            <person name="Mondo S."/>
            <person name="Pangilinan J."/>
            <person name="Riley R."/>
            <person name="LaButti K."/>
            <person name="Andreopoulos B."/>
            <person name="Lipzen A."/>
            <person name="Chen C."/>
            <person name="Yan M."/>
            <person name="Daum C."/>
            <person name="Ng V."/>
            <person name="Clum A."/>
            <person name="Steindorff A."/>
            <person name="Ohm R.A."/>
            <person name="Martin F."/>
            <person name="Silar P."/>
            <person name="Natvig D.O."/>
            <person name="Lalanne C."/>
            <person name="Gautier V."/>
            <person name="Ament-Velasquez S.L."/>
            <person name="Kruys A."/>
            <person name="Hutchinson M.I."/>
            <person name="Powell A.J."/>
            <person name="Barry K."/>
            <person name="Miller A.N."/>
            <person name="Grigoriev I.V."/>
            <person name="Debuchy R."/>
            <person name="Gladieux P."/>
            <person name="Hiltunen Thoren M."/>
            <person name="Johannesson H."/>
        </authorList>
    </citation>
    <scope>NUCLEOTIDE SEQUENCE</scope>
    <source>
        <strain evidence="3">CBS 532.94</strain>
    </source>
</reference>
<gene>
    <name evidence="3" type="ORF">C8A03DRAFT_18098</name>
</gene>
<evidence type="ECO:0008006" key="5">
    <source>
        <dbReference type="Google" id="ProtNLM"/>
    </source>
</evidence>
<reference evidence="3" key="2">
    <citation type="submission" date="2023-05" db="EMBL/GenBank/DDBJ databases">
        <authorList>
            <consortium name="Lawrence Berkeley National Laboratory"/>
            <person name="Steindorff A."/>
            <person name="Hensen N."/>
            <person name="Bonometti L."/>
            <person name="Westerberg I."/>
            <person name="Brannstrom I.O."/>
            <person name="Guillou S."/>
            <person name="Cros-Aarteil S."/>
            <person name="Calhoun S."/>
            <person name="Haridas S."/>
            <person name="Kuo A."/>
            <person name="Mondo S."/>
            <person name="Pangilinan J."/>
            <person name="Riley R."/>
            <person name="Labutti K."/>
            <person name="Andreopoulos B."/>
            <person name="Lipzen A."/>
            <person name="Chen C."/>
            <person name="Yanf M."/>
            <person name="Daum C."/>
            <person name="Ng V."/>
            <person name="Clum A."/>
            <person name="Ohm R."/>
            <person name="Martin F."/>
            <person name="Silar P."/>
            <person name="Natvig D."/>
            <person name="Lalanne C."/>
            <person name="Gautier V."/>
            <person name="Ament-Velasquez S.L."/>
            <person name="Kruys A."/>
            <person name="Hutchinson M.I."/>
            <person name="Powell A.J."/>
            <person name="Barry K."/>
            <person name="Miller A.N."/>
            <person name="Grigoriev I.V."/>
            <person name="Debuchy R."/>
            <person name="Gladieux P."/>
            <person name="Thoren M.H."/>
            <person name="Johannesson H."/>
        </authorList>
    </citation>
    <scope>NUCLEOTIDE SEQUENCE</scope>
    <source>
        <strain evidence="3">CBS 532.94</strain>
    </source>
</reference>
<dbReference type="EMBL" id="MU860297">
    <property type="protein sequence ID" value="KAK4235108.1"/>
    <property type="molecule type" value="Genomic_DNA"/>
</dbReference>
<proteinExistence type="predicted"/>
<keyword evidence="2" id="KW-1133">Transmembrane helix</keyword>
<feature type="transmembrane region" description="Helical" evidence="2">
    <location>
        <begin position="20"/>
        <end position="41"/>
    </location>
</feature>
<feature type="transmembrane region" description="Helical" evidence="2">
    <location>
        <begin position="86"/>
        <end position="107"/>
    </location>
</feature>
<dbReference type="AlphaFoldDB" id="A0AAN7C496"/>
<feature type="transmembrane region" description="Helical" evidence="2">
    <location>
        <begin position="153"/>
        <end position="174"/>
    </location>
</feature>
<feature type="compositionally biased region" description="Basic and acidic residues" evidence="1">
    <location>
        <begin position="243"/>
        <end position="253"/>
    </location>
</feature>
<keyword evidence="4" id="KW-1185">Reference proteome</keyword>
<sequence>MQNRPPKYVSPPGTWRTKLALRAASVLFLIIIAGVGGSLSATPRVEMMAIMLLILVPALLATFIWDIAEAICIWKREGNRGIHPGAIVAVDLFCWLGWAVVDLFLGASGLASRPRYLIEDYSGYDDYHYTYDPSKVTPEDAQLEKDIIGKGRALVAFTSFTMIVHFVLFVIGCYETNIRNRMPRTVYVMQPIYGPPPVIPGGYQQLGSFPGQPQPGPPPSPHQVYMPSPPSPLPTQPSPTHMAETKAGPERYA</sequence>
<keyword evidence="2" id="KW-0472">Membrane</keyword>
<accession>A0AAN7C496</accession>
<comment type="caution">
    <text evidence="3">The sequence shown here is derived from an EMBL/GenBank/DDBJ whole genome shotgun (WGS) entry which is preliminary data.</text>
</comment>
<feature type="transmembrane region" description="Helical" evidence="2">
    <location>
        <begin position="47"/>
        <end position="74"/>
    </location>
</feature>
<protein>
    <recommendedName>
        <fullName evidence="5">MARVEL domain-containing protein</fullName>
    </recommendedName>
</protein>
<evidence type="ECO:0000256" key="2">
    <source>
        <dbReference type="SAM" id="Phobius"/>
    </source>
</evidence>
<evidence type="ECO:0000256" key="1">
    <source>
        <dbReference type="SAM" id="MobiDB-lite"/>
    </source>
</evidence>
<evidence type="ECO:0000313" key="3">
    <source>
        <dbReference type="EMBL" id="KAK4235108.1"/>
    </source>
</evidence>
<dbReference type="Proteomes" id="UP001303760">
    <property type="component" value="Unassembled WGS sequence"/>
</dbReference>
<feature type="region of interest" description="Disordered" evidence="1">
    <location>
        <begin position="203"/>
        <end position="253"/>
    </location>
</feature>
<organism evidence="3 4">
    <name type="scientific">Achaetomium macrosporum</name>
    <dbReference type="NCBI Taxonomy" id="79813"/>
    <lineage>
        <taxon>Eukaryota</taxon>
        <taxon>Fungi</taxon>
        <taxon>Dikarya</taxon>
        <taxon>Ascomycota</taxon>
        <taxon>Pezizomycotina</taxon>
        <taxon>Sordariomycetes</taxon>
        <taxon>Sordariomycetidae</taxon>
        <taxon>Sordariales</taxon>
        <taxon>Chaetomiaceae</taxon>
        <taxon>Achaetomium</taxon>
    </lineage>
</organism>
<name>A0AAN7C496_9PEZI</name>
<feature type="compositionally biased region" description="Pro residues" evidence="1">
    <location>
        <begin position="212"/>
        <end position="237"/>
    </location>
</feature>
<evidence type="ECO:0000313" key="4">
    <source>
        <dbReference type="Proteomes" id="UP001303760"/>
    </source>
</evidence>
<keyword evidence="2" id="KW-0812">Transmembrane</keyword>